<organism evidence="1 2">
    <name type="scientific">Piloderma croceum (strain F 1598)</name>
    <dbReference type="NCBI Taxonomy" id="765440"/>
    <lineage>
        <taxon>Eukaryota</taxon>
        <taxon>Fungi</taxon>
        <taxon>Dikarya</taxon>
        <taxon>Basidiomycota</taxon>
        <taxon>Agaricomycotina</taxon>
        <taxon>Agaricomycetes</taxon>
        <taxon>Agaricomycetidae</taxon>
        <taxon>Atheliales</taxon>
        <taxon>Atheliaceae</taxon>
        <taxon>Piloderma</taxon>
    </lineage>
</organism>
<protein>
    <submittedName>
        <fullName evidence="1">Uncharacterized protein</fullName>
    </submittedName>
</protein>
<reference evidence="2" key="2">
    <citation type="submission" date="2015-01" db="EMBL/GenBank/DDBJ databases">
        <title>Evolutionary Origins and Diversification of the Mycorrhizal Mutualists.</title>
        <authorList>
            <consortium name="DOE Joint Genome Institute"/>
            <consortium name="Mycorrhizal Genomics Consortium"/>
            <person name="Kohler A."/>
            <person name="Kuo A."/>
            <person name="Nagy L.G."/>
            <person name="Floudas D."/>
            <person name="Copeland A."/>
            <person name="Barry K.W."/>
            <person name="Cichocki N."/>
            <person name="Veneault-Fourrey C."/>
            <person name="LaButti K."/>
            <person name="Lindquist E.A."/>
            <person name="Lipzen A."/>
            <person name="Lundell T."/>
            <person name="Morin E."/>
            <person name="Murat C."/>
            <person name="Riley R."/>
            <person name="Ohm R."/>
            <person name="Sun H."/>
            <person name="Tunlid A."/>
            <person name="Henrissat B."/>
            <person name="Grigoriev I.V."/>
            <person name="Hibbett D.S."/>
            <person name="Martin F."/>
        </authorList>
    </citation>
    <scope>NUCLEOTIDE SEQUENCE [LARGE SCALE GENOMIC DNA]</scope>
    <source>
        <strain evidence="2">F 1598</strain>
    </source>
</reference>
<sequence length="78" mass="8785">MPSSRTVSTLFLFVIIWIRVLGRVSMWISHLSSGCLFSVLNSWLGMLSNLNGTQARHLHCRPYRSGLAGTLSCSYYFS</sequence>
<keyword evidence="2" id="KW-1185">Reference proteome</keyword>
<dbReference type="EMBL" id="KN832999">
    <property type="protein sequence ID" value="KIM81429.1"/>
    <property type="molecule type" value="Genomic_DNA"/>
</dbReference>
<evidence type="ECO:0000313" key="1">
    <source>
        <dbReference type="EMBL" id="KIM81429.1"/>
    </source>
</evidence>
<dbReference type="AlphaFoldDB" id="A0A0C3FNT5"/>
<dbReference type="PROSITE" id="PS51257">
    <property type="entry name" value="PROKAR_LIPOPROTEIN"/>
    <property type="match status" value="1"/>
</dbReference>
<reference evidence="1 2" key="1">
    <citation type="submission" date="2014-04" db="EMBL/GenBank/DDBJ databases">
        <authorList>
            <consortium name="DOE Joint Genome Institute"/>
            <person name="Kuo A."/>
            <person name="Tarkka M."/>
            <person name="Buscot F."/>
            <person name="Kohler A."/>
            <person name="Nagy L.G."/>
            <person name="Floudas D."/>
            <person name="Copeland A."/>
            <person name="Barry K.W."/>
            <person name="Cichocki N."/>
            <person name="Veneault-Fourrey C."/>
            <person name="LaButti K."/>
            <person name="Lindquist E.A."/>
            <person name="Lipzen A."/>
            <person name="Lundell T."/>
            <person name="Morin E."/>
            <person name="Murat C."/>
            <person name="Sun H."/>
            <person name="Tunlid A."/>
            <person name="Henrissat B."/>
            <person name="Grigoriev I.V."/>
            <person name="Hibbett D.S."/>
            <person name="Martin F."/>
            <person name="Nordberg H.P."/>
            <person name="Cantor M.N."/>
            <person name="Hua S.X."/>
        </authorList>
    </citation>
    <scope>NUCLEOTIDE SEQUENCE [LARGE SCALE GENOMIC DNA]</scope>
    <source>
        <strain evidence="1 2">F 1598</strain>
    </source>
</reference>
<proteinExistence type="predicted"/>
<accession>A0A0C3FNT5</accession>
<dbReference type="HOGENOM" id="CLU_2622875_0_0_1"/>
<name>A0A0C3FNT5_PILCF</name>
<dbReference type="Proteomes" id="UP000054166">
    <property type="component" value="Unassembled WGS sequence"/>
</dbReference>
<gene>
    <name evidence="1" type="ORF">PILCRDRAFT_501666</name>
</gene>
<dbReference type="InParanoid" id="A0A0C3FNT5"/>
<evidence type="ECO:0000313" key="2">
    <source>
        <dbReference type="Proteomes" id="UP000054166"/>
    </source>
</evidence>